<dbReference type="GO" id="GO:0003729">
    <property type="term" value="F:mRNA binding"/>
    <property type="evidence" value="ECO:0007669"/>
    <property type="project" value="TreeGrafter"/>
</dbReference>
<dbReference type="PROSITE" id="PS50102">
    <property type="entry name" value="RRM"/>
    <property type="match status" value="1"/>
</dbReference>
<organism evidence="8 9">
    <name type="scientific">Cymbomonas tetramitiformis</name>
    <dbReference type="NCBI Taxonomy" id="36881"/>
    <lineage>
        <taxon>Eukaryota</taxon>
        <taxon>Viridiplantae</taxon>
        <taxon>Chlorophyta</taxon>
        <taxon>Pyramimonadophyceae</taxon>
        <taxon>Pyramimonadales</taxon>
        <taxon>Pyramimonadaceae</taxon>
        <taxon>Cymbomonas</taxon>
    </lineage>
</organism>
<keyword evidence="1 5" id="KW-0479">Metal-binding</keyword>
<dbReference type="InterPro" id="IPR012677">
    <property type="entry name" value="Nucleotide-bd_a/b_plait_sf"/>
</dbReference>
<dbReference type="SUPFAM" id="SSF90229">
    <property type="entry name" value="CCCH zinc finger"/>
    <property type="match status" value="1"/>
</dbReference>
<dbReference type="SMART" id="SM00360">
    <property type="entry name" value="RRM"/>
    <property type="match status" value="1"/>
</dbReference>
<feature type="domain" description="RRM" evidence="6">
    <location>
        <begin position="3"/>
        <end position="88"/>
    </location>
</feature>
<dbReference type="Proteomes" id="UP001190700">
    <property type="component" value="Unassembled WGS sequence"/>
</dbReference>
<evidence type="ECO:0000256" key="5">
    <source>
        <dbReference type="PROSITE-ProRule" id="PRU00723"/>
    </source>
</evidence>
<dbReference type="GO" id="GO:0005847">
    <property type="term" value="C:mRNA cleavage and polyadenylation specificity factor complex"/>
    <property type="evidence" value="ECO:0007669"/>
    <property type="project" value="TreeGrafter"/>
</dbReference>
<keyword evidence="2 5" id="KW-0863">Zinc-finger</keyword>
<evidence type="ECO:0000259" key="7">
    <source>
        <dbReference type="PROSITE" id="PS50103"/>
    </source>
</evidence>
<keyword evidence="3 5" id="KW-0862">Zinc</keyword>
<accession>A0AAE0GG78</accession>
<dbReference type="InterPro" id="IPR000504">
    <property type="entry name" value="RRM_dom"/>
</dbReference>
<evidence type="ECO:0000259" key="6">
    <source>
        <dbReference type="PROSITE" id="PS50102"/>
    </source>
</evidence>
<feature type="domain" description="C3H1-type" evidence="7">
    <location>
        <begin position="149"/>
        <end position="175"/>
    </location>
</feature>
<feature type="domain" description="C3H1-type" evidence="7">
    <location>
        <begin position="188"/>
        <end position="214"/>
    </location>
</feature>
<evidence type="ECO:0000256" key="1">
    <source>
        <dbReference type="ARBA" id="ARBA00022723"/>
    </source>
</evidence>
<dbReference type="InterPro" id="IPR000571">
    <property type="entry name" value="Znf_CCCH"/>
</dbReference>
<proteinExistence type="predicted"/>
<evidence type="ECO:0000313" key="8">
    <source>
        <dbReference type="EMBL" id="KAK3277509.1"/>
    </source>
</evidence>
<evidence type="ECO:0000256" key="4">
    <source>
        <dbReference type="PROSITE-ProRule" id="PRU00176"/>
    </source>
</evidence>
<evidence type="ECO:0000256" key="3">
    <source>
        <dbReference type="ARBA" id="ARBA00022833"/>
    </source>
</evidence>
<keyword evidence="9" id="KW-1185">Reference proteome</keyword>
<name>A0AAE0GG78_9CHLO</name>
<sequence>MSLSVFVGNIPYCVPAEEITLTNILKEVFEKAGPVVKFTLAKDENGRLKGFGLVEYADHEIALRAIQECDGVVFGTFGRKLKVKIADPKLKTIKGLGDHNAGVSNDLKPAFQETPATEYRQGSCTLDVAKDIAEVLPGDNTSTHVVRRRSKTILCMFFAQGRCAMAECHFAHGEEELQNSSQVVNESKRKHTLCKFHAQGRCAVRDCTFAHGEEELQSS</sequence>
<reference evidence="8 9" key="1">
    <citation type="journal article" date="2015" name="Genome Biol. Evol.">
        <title>Comparative Genomics of a Bacterivorous Green Alga Reveals Evolutionary Causalities and Consequences of Phago-Mixotrophic Mode of Nutrition.</title>
        <authorList>
            <person name="Burns J.A."/>
            <person name="Paasch A."/>
            <person name="Narechania A."/>
            <person name="Kim E."/>
        </authorList>
    </citation>
    <scope>NUCLEOTIDE SEQUENCE [LARGE SCALE GENOMIC DNA]</scope>
    <source>
        <strain evidence="8 9">PLY_AMNH</strain>
    </source>
</reference>
<keyword evidence="4" id="KW-0694">RNA-binding</keyword>
<comment type="caution">
    <text evidence="8">The sequence shown here is derived from an EMBL/GenBank/DDBJ whole genome shotgun (WGS) entry which is preliminary data.</text>
</comment>
<dbReference type="AlphaFoldDB" id="A0AAE0GG78"/>
<dbReference type="Gene3D" id="4.10.1000.10">
    <property type="entry name" value="Zinc finger, CCCH-type"/>
    <property type="match status" value="2"/>
</dbReference>
<evidence type="ECO:0000313" key="9">
    <source>
        <dbReference type="Proteomes" id="UP001190700"/>
    </source>
</evidence>
<feature type="zinc finger region" description="C3H1-type" evidence="5">
    <location>
        <begin position="188"/>
        <end position="214"/>
    </location>
</feature>
<gene>
    <name evidence="8" type="ORF">CYMTET_14485</name>
</gene>
<protein>
    <submittedName>
        <fullName evidence="8">Uncharacterized protein</fullName>
    </submittedName>
</protein>
<dbReference type="GO" id="GO:0008270">
    <property type="term" value="F:zinc ion binding"/>
    <property type="evidence" value="ECO:0007669"/>
    <property type="project" value="UniProtKB-KW"/>
</dbReference>
<dbReference type="EMBL" id="LGRX02006071">
    <property type="protein sequence ID" value="KAK3277509.1"/>
    <property type="molecule type" value="Genomic_DNA"/>
</dbReference>
<feature type="non-terminal residue" evidence="8">
    <location>
        <position position="219"/>
    </location>
</feature>
<dbReference type="PANTHER" id="PTHR45735:SF2">
    <property type="entry name" value="CLEAVAGE STIMULATION FACTOR SUBUNIT 2"/>
    <property type="match status" value="1"/>
</dbReference>
<dbReference type="Gene3D" id="3.30.70.330">
    <property type="match status" value="1"/>
</dbReference>
<dbReference type="SMART" id="SM00356">
    <property type="entry name" value="ZnF_C3H1"/>
    <property type="match status" value="2"/>
</dbReference>
<evidence type="ECO:0000256" key="2">
    <source>
        <dbReference type="ARBA" id="ARBA00022771"/>
    </source>
</evidence>
<dbReference type="InterPro" id="IPR036855">
    <property type="entry name" value="Znf_CCCH_sf"/>
</dbReference>
<dbReference type="InterPro" id="IPR035979">
    <property type="entry name" value="RBD_domain_sf"/>
</dbReference>
<dbReference type="PROSITE" id="PS50103">
    <property type="entry name" value="ZF_C3H1"/>
    <property type="match status" value="2"/>
</dbReference>
<dbReference type="Pfam" id="PF00076">
    <property type="entry name" value="RRM_1"/>
    <property type="match status" value="1"/>
</dbReference>
<dbReference type="PANTHER" id="PTHR45735">
    <property type="entry name" value="CLEAVAGE STIMULATION FACTOR SUBUNIT 2"/>
    <property type="match status" value="1"/>
</dbReference>
<dbReference type="SUPFAM" id="SSF54928">
    <property type="entry name" value="RNA-binding domain, RBD"/>
    <property type="match status" value="1"/>
</dbReference>
<feature type="zinc finger region" description="C3H1-type" evidence="5">
    <location>
        <begin position="149"/>
        <end position="175"/>
    </location>
</feature>